<dbReference type="AlphaFoldDB" id="A0A348HC47"/>
<gene>
    <name evidence="8" type="ORF">ZBT109_0410</name>
</gene>
<dbReference type="RefSeq" id="WP_120185315.1">
    <property type="nucleotide sequence ID" value="NZ_AP018933.1"/>
</dbReference>
<dbReference type="GO" id="GO:0019808">
    <property type="term" value="F:polyamine binding"/>
    <property type="evidence" value="ECO:0007669"/>
    <property type="project" value="InterPro"/>
</dbReference>
<dbReference type="PIRSF" id="PIRSF019574">
    <property type="entry name" value="Periplasmic_polyamine_BP"/>
    <property type="match status" value="1"/>
</dbReference>
<comment type="similarity">
    <text evidence="5">Belongs to the bacterial solute-binding protein PotD/PotF family.</text>
</comment>
<accession>A0A348HC47</accession>
<evidence type="ECO:0000313" key="9">
    <source>
        <dbReference type="Proteomes" id="UP000267342"/>
    </source>
</evidence>
<dbReference type="InterPro" id="IPR001188">
    <property type="entry name" value="Sperm_putr-bd"/>
</dbReference>
<evidence type="ECO:0000256" key="5">
    <source>
        <dbReference type="PIRNR" id="PIRNR019574"/>
    </source>
</evidence>
<keyword evidence="9" id="KW-1185">Reference proteome</keyword>
<dbReference type="Pfam" id="PF13416">
    <property type="entry name" value="SBP_bac_8"/>
    <property type="match status" value="1"/>
</dbReference>
<sequence length="355" mass="39898">MKLNRMARGVIATAVLCSTATLAQARETLYLFNWTEYMDPALITAFEQRYDVDVVQSYYGSLGELYARLQSGGDSQFDLVVPSNYYIPRLISGGLVQPIDQSKLPHLKNVAPTFTNPAYDLHLRYSVPYLWGTTGLVYDIRDFPQAPDSWSLLFDPQQNPRQPFTLQNDGSVMIAAACAWQHHGSGCNTPEAWAEAGKLLLQTKKRANFTGFVDGTSVLPMLARGVDKVAISYNGDFLNAKQSDPESFKYLRYVIPKEGSEMWVDSMMIPAHAPHPALAHKFIDFMLEAENGARLANWTWYSSPNQAAVPLLNPALRESPSLPTDDEMKRLELLPVQQGEQLTVFQEIWNEVRSR</sequence>
<dbReference type="SUPFAM" id="SSF53850">
    <property type="entry name" value="Periplasmic binding protein-like II"/>
    <property type="match status" value="1"/>
</dbReference>
<evidence type="ECO:0000313" key="8">
    <source>
        <dbReference type="EMBL" id="BBG29199.1"/>
    </source>
</evidence>
<evidence type="ECO:0000256" key="6">
    <source>
        <dbReference type="PIRSR" id="PIRSR019574-1"/>
    </source>
</evidence>
<dbReference type="CDD" id="cd13590">
    <property type="entry name" value="PBP2_PotD_PotF_like"/>
    <property type="match status" value="1"/>
</dbReference>
<keyword evidence="2 5" id="KW-0813">Transport</keyword>
<feature type="binding site" evidence="6">
    <location>
        <position position="36"/>
    </location>
    <ligand>
        <name>spermidine</name>
        <dbReference type="ChEBI" id="CHEBI:57834"/>
    </ligand>
</feature>
<dbReference type="PANTHER" id="PTHR30222">
    <property type="entry name" value="SPERMIDINE/PUTRESCINE-BINDING PERIPLASMIC PROTEIN"/>
    <property type="match status" value="1"/>
</dbReference>
<dbReference type="OrthoDB" id="9769319at2"/>
<dbReference type="Proteomes" id="UP000267342">
    <property type="component" value="Chromosome"/>
</dbReference>
<dbReference type="InterPro" id="IPR006059">
    <property type="entry name" value="SBP"/>
</dbReference>
<evidence type="ECO:0000256" key="3">
    <source>
        <dbReference type="ARBA" id="ARBA00022729"/>
    </source>
</evidence>
<feature type="binding site" evidence="6">
    <location>
        <position position="85"/>
    </location>
    <ligand>
        <name>spermidine</name>
        <dbReference type="ChEBI" id="CHEBI:57834"/>
    </ligand>
</feature>
<dbReference type="GO" id="GO:0042597">
    <property type="term" value="C:periplasmic space"/>
    <property type="evidence" value="ECO:0007669"/>
    <property type="project" value="UniProtKB-SubCell"/>
</dbReference>
<keyword evidence="3 7" id="KW-0732">Signal</keyword>
<feature type="signal peptide" evidence="7">
    <location>
        <begin position="1"/>
        <end position="25"/>
    </location>
</feature>
<comment type="function">
    <text evidence="5">Required for the activity of the bacterial periplasmic transport system of putrescine.</text>
</comment>
<keyword evidence="4 5" id="KW-0574">Periplasm</keyword>
<dbReference type="GO" id="GO:0015846">
    <property type="term" value="P:polyamine transport"/>
    <property type="evidence" value="ECO:0007669"/>
    <property type="project" value="InterPro"/>
</dbReference>
<protein>
    <recommendedName>
        <fullName evidence="5">Putrescine-binding periplasmic protein</fullName>
    </recommendedName>
</protein>
<dbReference type="STRING" id="1123510.GCA_000620025_00616"/>
<reference evidence="8 9" key="1">
    <citation type="submission" date="2018-09" db="EMBL/GenBank/DDBJ databases">
        <title>Zymobacter palmae IAM14233 (=T109) whole genome analysis.</title>
        <authorList>
            <person name="Yanase H."/>
        </authorList>
    </citation>
    <scope>NUCLEOTIDE SEQUENCE [LARGE SCALE GENOMIC DNA]</scope>
    <source>
        <strain evidence="8 9">IAM14233</strain>
    </source>
</reference>
<evidence type="ECO:0000256" key="2">
    <source>
        <dbReference type="ARBA" id="ARBA00022448"/>
    </source>
</evidence>
<organism evidence="8 9">
    <name type="scientific">Zymobacter palmae</name>
    <dbReference type="NCBI Taxonomy" id="33074"/>
    <lineage>
        <taxon>Bacteria</taxon>
        <taxon>Pseudomonadati</taxon>
        <taxon>Pseudomonadota</taxon>
        <taxon>Gammaproteobacteria</taxon>
        <taxon>Oceanospirillales</taxon>
        <taxon>Halomonadaceae</taxon>
        <taxon>Zymobacter group</taxon>
        <taxon>Zymobacter</taxon>
    </lineage>
</organism>
<name>A0A348HC47_9GAMM</name>
<evidence type="ECO:0000256" key="1">
    <source>
        <dbReference type="ARBA" id="ARBA00004418"/>
    </source>
</evidence>
<feature type="chain" id="PRO_5016948322" description="Putrescine-binding periplasmic protein" evidence="7">
    <location>
        <begin position="26"/>
        <end position="355"/>
    </location>
</feature>
<evidence type="ECO:0000256" key="4">
    <source>
        <dbReference type="ARBA" id="ARBA00022764"/>
    </source>
</evidence>
<comment type="subcellular location">
    <subcellularLocation>
        <location evidence="1 5">Periplasm</location>
    </subcellularLocation>
</comment>
<proteinExistence type="inferred from homology"/>
<dbReference type="PRINTS" id="PR00909">
    <property type="entry name" value="SPERMDNBNDNG"/>
</dbReference>
<evidence type="ECO:0000256" key="7">
    <source>
        <dbReference type="SAM" id="SignalP"/>
    </source>
</evidence>
<dbReference type="PANTHER" id="PTHR30222:SF17">
    <property type="entry name" value="SPERMIDINE_PUTRESCINE-BINDING PERIPLASMIC PROTEIN"/>
    <property type="match status" value="1"/>
</dbReference>
<dbReference type="Gene3D" id="3.40.190.10">
    <property type="entry name" value="Periplasmic binding protein-like II"/>
    <property type="match status" value="2"/>
</dbReference>
<dbReference type="EMBL" id="AP018933">
    <property type="protein sequence ID" value="BBG29199.1"/>
    <property type="molecule type" value="Genomic_DNA"/>
</dbReference>
<dbReference type="KEGG" id="zpl:ZBT109_0410"/>